<feature type="transmembrane region" description="Helical" evidence="1">
    <location>
        <begin position="162"/>
        <end position="179"/>
    </location>
</feature>
<feature type="transmembrane region" description="Helical" evidence="1">
    <location>
        <begin position="426"/>
        <end position="446"/>
    </location>
</feature>
<keyword evidence="3" id="KW-1185">Reference proteome</keyword>
<feature type="transmembrane region" description="Helical" evidence="1">
    <location>
        <begin position="362"/>
        <end position="381"/>
    </location>
</feature>
<reference evidence="2 3" key="1">
    <citation type="submission" date="2022-07" db="EMBL/GenBank/DDBJ databases">
        <authorList>
            <person name="Li W.-J."/>
            <person name="Deng Q.-Q."/>
        </authorList>
    </citation>
    <scope>NUCLEOTIDE SEQUENCE [LARGE SCALE GENOMIC DNA]</scope>
    <source>
        <strain evidence="2 3">SYSU M60028</strain>
    </source>
</reference>
<feature type="transmembrane region" description="Helical" evidence="1">
    <location>
        <begin position="294"/>
        <end position="320"/>
    </location>
</feature>
<sequence>MKLIRAFLSRTPALALLALLMSALTLSVVYAGGYAAFGGSTAALRGQIAQAFAAGDLPRQTTDTPDRRNGSLTYNDCLILTMAANDSQPRLLKTITPAPVEAIDDRALDSNTCEMLYRYVVEGRVSEFRSWPYHRYVSAFVAPVAALAPVLGVAGLRRALELLNYAAVALIGLAAALSLSRLPPSEEAARLRMAAGCILSLVLLGFFGMEFYSMNLSIGLAEPVVFALLAMLLFGRVLDWSTVRFGAWVSLAFALITSLEFWTGQIPFAAAAGVGLIGLHVATPDDAPRAARRALEFLFVAGATIALTFALKIAVASAVFGENVLANFMHQLEVRVGDREYGLVNLVLHMAGRADHIGQGSLTLGLLSGLAAALAFAWGLWRVASAPPSEETAVARLRIGFLLASVAVVLGWHLLFRNHSTIHSEFMVRTFAWVWAAGWIGLAVGLRLPAARRTWQAVPAK</sequence>
<evidence type="ECO:0000313" key="3">
    <source>
        <dbReference type="Proteomes" id="UP001205890"/>
    </source>
</evidence>
<keyword evidence="1" id="KW-1133">Transmembrane helix</keyword>
<accession>A0ABT1LEA2</accession>
<proteinExistence type="predicted"/>
<feature type="transmembrane region" description="Helical" evidence="1">
    <location>
        <begin position="224"/>
        <end position="242"/>
    </location>
</feature>
<organism evidence="2 3">
    <name type="scientific">Alsobacter ponti</name>
    <dbReference type="NCBI Taxonomy" id="2962936"/>
    <lineage>
        <taxon>Bacteria</taxon>
        <taxon>Pseudomonadati</taxon>
        <taxon>Pseudomonadota</taxon>
        <taxon>Alphaproteobacteria</taxon>
        <taxon>Hyphomicrobiales</taxon>
        <taxon>Alsobacteraceae</taxon>
        <taxon>Alsobacter</taxon>
    </lineage>
</organism>
<keyword evidence="1" id="KW-0812">Transmembrane</keyword>
<dbReference type="RefSeq" id="WP_254743681.1">
    <property type="nucleotide sequence ID" value="NZ_JANCLU010000014.1"/>
</dbReference>
<gene>
    <name evidence="2" type="ORF">NK718_14620</name>
</gene>
<feature type="transmembrane region" description="Helical" evidence="1">
    <location>
        <begin position="191"/>
        <end position="212"/>
    </location>
</feature>
<evidence type="ECO:0000313" key="2">
    <source>
        <dbReference type="EMBL" id="MCP8939759.1"/>
    </source>
</evidence>
<dbReference type="EMBL" id="JANCLU010000014">
    <property type="protein sequence ID" value="MCP8939759.1"/>
    <property type="molecule type" value="Genomic_DNA"/>
</dbReference>
<feature type="transmembrane region" description="Helical" evidence="1">
    <location>
        <begin position="136"/>
        <end position="155"/>
    </location>
</feature>
<evidence type="ECO:0008006" key="4">
    <source>
        <dbReference type="Google" id="ProtNLM"/>
    </source>
</evidence>
<evidence type="ECO:0000256" key="1">
    <source>
        <dbReference type="SAM" id="Phobius"/>
    </source>
</evidence>
<feature type="transmembrane region" description="Helical" evidence="1">
    <location>
        <begin position="393"/>
        <end position="414"/>
    </location>
</feature>
<feature type="transmembrane region" description="Helical" evidence="1">
    <location>
        <begin position="262"/>
        <end position="282"/>
    </location>
</feature>
<protein>
    <recommendedName>
        <fullName evidence="4">DUF2142 domain-containing protein</fullName>
    </recommendedName>
</protein>
<dbReference type="Proteomes" id="UP001205890">
    <property type="component" value="Unassembled WGS sequence"/>
</dbReference>
<name>A0ABT1LEA2_9HYPH</name>
<comment type="caution">
    <text evidence="2">The sequence shown here is derived from an EMBL/GenBank/DDBJ whole genome shotgun (WGS) entry which is preliminary data.</text>
</comment>
<keyword evidence="1" id="KW-0472">Membrane</keyword>